<accession>A0ABN2UYD0</accession>
<feature type="region of interest" description="Disordered" evidence="1">
    <location>
        <begin position="1"/>
        <end position="31"/>
    </location>
</feature>
<sequence length="192" mass="20992">MADSTSFKGTTALRPTAPEDAPSDSILINPPPKQMEQLDWLLGEYRGLTTPVPDEGEMQIIFQGRKILDGNFIEVKMTIPTNTNTGTVVGYWDFGWDSVNGQYVAQYADNLGSFGTVYSPGWENGTFAFTGRYLRVIIAGAESGESQGEWIESTDAFSFNEAGQLVDDITYVKDGKWEPAGNLVLDKVADTA</sequence>
<evidence type="ECO:0000256" key="1">
    <source>
        <dbReference type="SAM" id="MobiDB-lite"/>
    </source>
</evidence>
<reference evidence="2 3" key="1">
    <citation type="journal article" date="2019" name="Int. J. Syst. Evol. Microbiol.">
        <title>The Global Catalogue of Microorganisms (GCM) 10K type strain sequencing project: providing services to taxonomists for standard genome sequencing and annotation.</title>
        <authorList>
            <consortium name="The Broad Institute Genomics Platform"/>
            <consortium name="The Broad Institute Genome Sequencing Center for Infectious Disease"/>
            <person name="Wu L."/>
            <person name="Ma J."/>
        </authorList>
    </citation>
    <scope>NUCLEOTIDE SEQUENCE [LARGE SCALE GENOMIC DNA]</scope>
    <source>
        <strain evidence="2 3">JCM 16014</strain>
    </source>
</reference>
<evidence type="ECO:0000313" key="3">
    <source>
        <dbReference type="Proteomes" id="UP001500751"/>
    </source>
</evidence>
<comment type="caution">
    <text evidence="2">The sequence shown here is derived from an EMBL/GenBank/DDBJ whole genome shotgun (WGS) entry which is preliminary data.</text>
</comment>
<dbReference type="RefSeq" id="WP_344668828.1">
    <property type="nucleotide sequence ID" value="NZ_BAAAQN010000040.1"/>
</dbReference>
<dbReference type="EMBL" id="BAAAQN010000040">
    <property type="protein sequence ID" value="GAA2046070.1"/>
    <property type="molecule type" value="Genomic_DNA"/>
</dbReference>
<dbReference type="Proteomes" id="UP001500751">
    <property type="component" value="Unassembled WGS sequence"/>
</dbReference>
<gene>
    <name evidence="2" type="ORF">GCM10009839_57870</name>
</gene>
<protein>
    <recommendedName>
        <fullName evidence="4">DUF1579 domain-containing protein</fullName>
    </recommendedName>
</protein>
<name>A0ABN2UYD0_9ACTN</name>
<keyword evidence="3" id="KW-1185">Reference proteome</keyword>
<proteinExistence type="predicted"/>
<organism evidence="2 3">
    <name type="scientific">Catenulispora yoronensis</name>
    <dbReference type="NCBI Taxonomy" id="450799"/>
    <lineage>
        <taxon>Bacteria</taxon>
        <taxon>Bacillati</taxon>
        <taxon>Actinomycetota</taxon>
        <taxon>Actinomycetes</taxon>
        <taxon>Catenulisporales</taxon>
        <taxon>Catenulisporaceae</taxon>
        <taxon>Catenulispora</taxon>
    </lineage>
</organism>
<evidence type="ECO:0000313" key="2">
    <source>
        <dbReference type="EMBL" id="GAA2046070.1"/>
    </source>
</evidence>
<evidence type="ECO:0008006" key="4">
    <source>
        <dbReference type="Google" id="ProtNLM"/>
    </source>
</evidence>